<dbReference type="AlphaFoldDB" id="A0AAW1UDY5"/>
<reference evidence="2 3" key="1">
    <citation type="submission" date="2023-03" db="EMBL/GenBank/DDBJ databases">
        <title>Genome insight into feeding habits of ladybird beetles.</title>
        <authorList>
            <person name="Li H.-S."/>
            <person name="Huang Y.-H."/>
            <person name="Pang H."/>
        </authorList>
    </citation>
    <scope>NUCLEOTIDE SEQUENCE [LARGE SCALE GENOMIC DNA]</scope>
    <source>
        <strain evidence="2">SYSU_2023b</strain>
        <tissue evidence="2">Whole body</tissue>
    </source>
</reference>
<evidence type="ECO:0000313" key="3">
    <source>
        <dbReference type="Proteomes" id="UP001431783"/>
    </source>
</evidence>
<protein>
    <submittedName>
        <fullName evidence="2">Uncharacterized protein</fullName>
    </submittedName>
</protein>
<keyword evidence="1" id="KW-1133">Transmembrane helix</keyword>
<organism evidence="2 3">
    <name type="scientific">Henosepilachna vigintioctopunctata</name>
    <dbReference type="NCBI Taxonomy" id="420089"/>
    <lineage>
        <taxon>Eukaryota</taxon>
        <taxon>Metazoa</taxon>
        <taxon>Ecdysozoa</taxon>
        <taxon>Arthropoda</taxon>
        <taxon>Hexapoda</taxon>
        <taxon>Insecta</taxon>
        <taxon>Pterygota</taxon>
        <taxon>Neoptera</taxon>
        <taxon>Endopterygota</taxon>
        <taxon>Coleoptera</taxon>
        <taxon>Polyphaga</taxon>
        <taxon>Cucujiformia</taxon>
        <taxon>Coccinelloidea</taxon>
        <taxon>Coccinellidae</taxon>
        <taxon>Epilachninae</taxon>
        <taxon>Epilachnini</taxon>
        <taxon>Henosepilachna</taxon>
    </lineage>
</organism>
<keyword evidence="1" id="KW-0472">Membrane</keyword>
<comment type="caution">
    <text evidence="2">The sequence shown here is derived from an EMBL/GenBank/DDBJ whole genome shotgun (WGS) entry which is preliminary data.</text>
</comment>
<proteinExistence type="predicted"/>
<dbReference type="EMBL" id="JARQZJ010000046">
    <property type="protein sequence ID" value="KAK9878116.1"/>
    <property type="molecule type" value="Genomic_DNA"/>
</dbReference>
<keyword evidence="1" id="KW-0812">Transmembrane</keyword>
<dbReference type="Proteomes" id="UP001431783">
    <property type="component" value="Unassembled WGS sequence"/>
</dbReference>
<accession>A0AAW1UDY5</accession>
<keyword evidence="3" id="KW-1185">Reference proteome</keyword>
<gene>
    <name evidence="2" type="ORF">WA026_021133</name>
</gene>
<feature type="transmembrane region" description="Helical" evidence="1">
    <location>
        <begin position="101"/>
        <end position="118"/>
    </location>
</feature>
<sequence length="119" mass="13358">MSPCYRSNNLTKSHYRIKPARLTESPRERHNCGDYPIVPIKIYQIQLCSKQARFRSGGTSEGPDVVGFFLGRTDQAVAEAALIFSLESHAHANRMNAVGQIITRLSLFAVLSLFFPLVY</sequence>
<evidence type="ECO:0000313" key="2">
    <source>
        <dbReference type="EMBL" id="KAK9878116.1"/>
    </source>
</evidence>
<name>A0AAW1UDY5_9CUCU</name>
<evidence type="ECO:0000256" key="1">
    <source>
        <dbReference type="SAM" id="Phobius"/>
    </source>
</evidence>